<protein>
    <submittedName>
        <fullName evidence="2">Uncharacterized protein</fullName>
    </submittedName>
</protein>
<dbReference type="Proteomes" id="UP000266915">
    <property type="component" value="Unassembled WGS sequence"/>
</dbReference>
<keyword evidence="1" id="KW-0472">Membrane</keyword>
<evidence type="ECO:0000313" key="3">
    <source>
        <dbReference type="Proteomes" id="UP000266915"/>
    </source>
</evidence>
<sequence>MEQGWRERRWTRRAKAGDGSRLKPFRWWQMTTRSVMSITLRDAEGRIVVHTIDVRHGGDASDGVVRARLYRDGALHLVSRVPARFAVHGGHIEVRVSESGLRRCHFLADDGTEQQLAPDSRSAEGRRLQLAQRHPVASSVLGALSIVLLLVGIGLNALQIAEPISQIPPIADTLGTFESPLHLDPWLNVALGIGAALGAIERASRLRYHWLLDSGAGT</sequence>
<keyword evidence="3" id="KW-1185">Reference proteome</keyword>
<evidence type="ECO:0000313" key="2">
    <source>
        <dbReference type="EMBL" id="ROR80071.1"/>
    </source>
</evidence>
<feature type="transmembrane region" description="Helical" evidence="1">
    <location>
        <begin position="136"/>
        <end position="161"/>
    </location>
</feature>
<name>A0A3N2BXR8_9MICO</name>
<keyword evidence="1" id="KW-1133">Transmembrane helix</keyword>
<dbReference type="EMBL" id="RKHL01000001">
    <property type="protein sequence ID" value="ROR80071.1"/>
    <property type="molecule type" value="Genomic_DNA"/>
</dbReference>
<dbReference type="AlphaFoldDB" id="A0A3N2BXR8"/>
<proteinExistence type="predicted"/>
<dbReference type="RefSeq" id="WP_085511640.1">
    <property type="nucleotide sequence ID" value="NZ_FXAP01000002.1"/>
</dbReference>
<accession>A0A3N2BXR8</accession>
<reference evidence="2 3" key="1">
    <citation type="submission" date="2018-11" db="EMBL/GenBank/DDBJ databases">
        <title>Sequencing the genomes of 1000 actinobacteria strains.</title>
        <authorList>
            <person name="Klenk H.-P."/>
        </authorList>
    </citation>
    <scope>NUCLEOTIDE SEQUENCE [LARGE SCALE GENOMIC DNA]</scope>
    <source>
        <strain evidence="2 3">DSM 14012</strain>
    </source>
</reference>
<evidence type="ECO:0000256" key="1">
    <source>
        <dbReference type="SAM" id="Phobius"/>
    </source>
</evidence>
<keyword evidence="1" id="KW-0812">Transmembrane</keyword>
<organism evidence="2 3">
    <name type="scientific">Plantibacter flavus</name>
    <dbReference type="NCBI Taxonomy" id="150123"/>
    <lineage>
        <taxon>Bacteria</taxon>
        <taxon>Bacillati</taxon>
        <taxon>Actinomycetota</taxon>
        <taxon>Actinomycetes</taxon>
        <taxon>Micrococcales</taxon>
        <taxon>Microbacteriaceae</taxon>
        <taxon>Plantibacter</taxon>
    </lineage>
</organism>
<gene>
    <name evidence="2" type="ORF">EDD42_0104</name>
</gene>
<comment type="caution">
    <text evidence="2">The sequence shown here is derived from an EMBL/GenBank/DDBJ whole genome shotgun (WGS) entry which is preliminary data.</text>
</comment>